<keyword evidence="2 5" id="KW-0812">Transmembrane</keyword>
<feature type="transmembrane region" description="Helical" evidence="5">
    <location>
        <begin position="41"/>
        <end position="64"/>
    </location>
</feature>
<keyword evidence="8" id="KW-1185">Reference proteome</keyword>
<reference evidence="7 8" key="1">
    <citation type="journal article" date="2010" name="Cell">
        <title>The genome of Naegleria gruberi illuminates early eukaryotic versatility.</title>
        <authorList>
            <person name="Fritz-Laylin L.K."/>
            <person name="Prochnik S.E."/>
            <person name="Ginger M.L."/>
            <person name="Dacks J.B."/>
            <person name="Carpenter M.L."/>
            <person name="Field M.C."/>
            <person name="Kuo A."/>
            <person name="Paredez A."/>
            <person name="Chapman J."/>
            <person name="Pham J."/>
            <person name="Shu S."/>
            <person name="Neupane R."/>
            <person name="Cipriano M."/>
            <person name="Mancuso J."/>
            <person name="Tu H."/>
            <person name="Salamov A."/>
            <person name="Lindquist E."/>
            <person name="Shapiro H."/>
            <person name="Lucas S."/>
            <person name="Grigoriev I.V."/>
            <person name="Cande W.Z."/>
            <person name="Fulton C."/>
            <person name="Rokhsar D.S."/>
            <person name="Dawson S.C."/>
        </authorList>
    </citation>
    <scope>NUCLEOTIDE SEQUENCE [LARGE SCALE GENOMIC DNA]</scope>
    <source>
        <strain evidence="7 8">NEG-M</strain>
    </source>
</reference>
<dbReference type="KEGG" id="ngr:NAEGRDRAFT_81957"/>
<dbReference type="GO" id="GO:0016020">
    <property type="term" value="C:membrane"/>
    <property type="evidence" value="ECO:0007669"/>
    <property type="project" value="UniProtKB-SubCell"/>
</dbReference>
<evidence type="ECO:0000256" key="5">
    <source>
        <dbReference type="SAM" id="Phobius"/>
    </source>
</evidence>
<dbReference type="STRING" id="5762.D2W0T3"/>
<keyword evidence="4 5" id="KW-0472">Membrane</keyword>
<feature type="domain" description="Fatty acid hydroxylase" evidence="6">
    <location>
        <begin position="134"/>
        <end position="266"/>
    </location>
</feature>
<protein>
    <submittedName>
        <fullName evidence="7">C-4 sterol methyl oxidase</fullName>
    </submittedName>
</protein>
<dbReference type="InterPro" id="IPR050307">
    <property type="entry name" value="Sterol_Desaturase_Related"/>
</dbReference>
<name>D2W0T3_NAEGR</name>
<dbReference type="GO" id="GO:0016491">
    <property type="term" value="F:oxidoreductase activity"/>
    <property type="evidence" value="ECO:0007669"/>
    <property type="project" value="InterPro"/>
</dbReference>
<proteinExistence type="predicted"/>
<sequence length="283" mass="33932">MSSTTPSSTLPDWVGNVDLNQMDTLHQFYYLIRSNFSELEITTYVSLAYIFVLYGILSLPWFLIKKFKPSFLYKYKLQLKEEERLTDWNCVFQLVLNHLLLLPLLYTGYPVLKWVGVSYDMNIPPWWDMVGRSLIFLVIEDAYFYWIHRWLHTEWAYKHIHKMHHEYQTPIGYCSSYASCTEFVLLGVGSFIGPFLFGIPHIIGWWVWMTIRQIEAIDTHTGFYFPWCMSNLIPFYSGPLHHDFHHKTYNGNYASTFTWWDYLCGTDKNYREWLQKQKKKAQE</sequence>
<dbReference type="Pfam" id="PF04116">
    <property type="entry name" value="FA_hydroxylase"/>
    <property type="match status" value="1"/>
</dbReference>
<comment type="subcellular location">
    <subcellularLocation>
        <location evidence="1">Membrane</location>
    </subcellularLocation>
</comment>
<dbReference type="EMBL" id="GG738919">
    <property type="protein sequence ID" value="EFC37392.1"/>
    <property type="molecule type" value="Genomic_DNA"/>
</dbReference>
<dbReference type="AlphaFoldDB" id="D2W0T3"/>
<evidence type="ECO:0000259" key="6">
    <source>
        <dbReference type="Pfam" id="PF04116"/>
    </source>
</evidence>
<dbReference type="VEuPathDB" id="AmoebaDB:NAEGRDRAFT_81957"/>
<feature type="transmembrane region" description="Helical" evidence="5">
    <location>
        <begin position="85"/>
        <end position="106"/>
    </location>
</feature>
<dbReference type="GO" id="GO:0008610">
    <property type="term" value="P:lipid biosynthetic process"/>
    <property type="evidence" value="ECO:0007669"/>
    <property type="project" value="InterPro"/>
</dbReference>
<evidence type="ECO:0000313" key="8">
    <source>
        <dbReference type="Proteomes" id="UP000006671"/>
    </source>
</evidence>
<keyword evidence="3 5" id="KW-1133">Transmembrane helix</keyword>
<evidence type="ECO:0000256" key="3">
    <source>
        <dbReference type="ARBA" id="ARBA00022989"/>
    </source>
</evidence>
<evidence type="ECO:0000313" key="7">
    <source>
        <dbReference type="EMBL" id="EFC37392.1"/>
    </source>
</evidence>
<dbReference type="eggNOG" id="KOG0873">
    <property type="taxonomic scope" value="Eukaryota"/>
</dbReference>
<dbReference type="InterPro" id="IPR006694">
    <property type="entry name" value="Fatty_acid_hydroxylase"/>
</dbReference>
<dbReference type="GeneID" id="8856282"/>
<gene>
    <name evidence="7" type="ORF">NAEGRDRAFT_81957</name>
</gene>
<dbReference type="OrthoDB" id="1658724at2759"/>
<dbReference type="RefSeq" id="XP_002670136.1">
    <property type="nucleotide sequence ID" value="XM_002670090.1"/>
</dbReference>
<evidence type="ECO:0000256" key="4">
    <source>
        <dbReference type="ARBA" id="ARBA00023136"/>
    </source>
</evidence>
<dbReference type="FunCoup" id="D2W0T3">
    <property type="interactions" value="137"/>
</dbReference>
<dbReference type="InParanoid" id="D2W0T3"/>
<dbReference type="Proteomes" id="UP000006671">
    <property type="component" value="Unassembled WGS sequence"/>
</dbReference>
<feature type="transmembrane region" description="Helical" evidence="5">
    <location>
        <begin position="183"/>
        <end position="208"/>
    </location>
</feature>
<dbReference type="GO" id="GO:0005506">
    <property type="term" value="F:iron ion binding"/>
    <property type="evidence" value="ECO:0007669"/>
    <property type="project" value="InterPro"/>
</dbReference>
<accession>D2W0T3</accession>
<evidence type="ECO:0000256" key="1">
    <source>
        <dbReference type="ARBA" id="ARBA00004370"/>
    </source>
</evidence>
<organism evidence="8">
    <name type="scientific">Naegleria gruberi</name>
    <name type="common">Amoeba</name>
    <dbReference type="NCBI Taxonomy" id="5762"/>
    <lineage>
        <taxon>Eukaryota</taxon>
        <taxon>Discoba</taxon>
        <taxon>Heterolobosea</taxon>
        <taxon>Tetramitia</taxon>
        <taxon>Eutetramitia</taxon>
        <taxon>Vahlkampfiidae</taxon>
        <taxon>Naegleria</taxon>
    </lineage>
</organism>
<evidence type="ECO:0000256" key="2">
    <source>
        <dbReference type="ARBA" id="ARBA00022692"/>
    </source>
</evidence>
<dbReference type="PANTHER" id="PTHR11863">
    <property type="entry name" value="STEROL DESATURASE"/>
    <property type="match status" value="1"/>
</dbReference>
<dbReference type="OMA" id="WCAFTGN"/>